<evidence type="ECO:0000313" key="2">
    <source>
        <dbReference type="EMBL" id="PNT63682.1"/>
    </source>
</evidence>
<feature type="compositionally biased region" description="Basic and acidic residues" evidence="1">
    <location>
        <begin position="43"/>
        <end position="54"/>
    </location>
</feature>
<name>A0A2K2CNT2_BRADI</name>
<accession>A0A2K2CNT2</accession>
<feature type="compositionally biased region" description="Basic and acidic residues" evidence="1">
    <location>
        <begin position="61"/>
        <end position="78"/>
    </location>
</feature>
<proteinExistence type="predicted"/>
<dbReference type="AlphaFoldDB" id="A0A2K2CNT2"/>
<evidence type="ECO:0000313" key="3">
    <source>
        <dbReference type="EnsemblPlants" id="PNT63682"/>
    </source>
</evidence>
<dbReference type="EnsemblPlants" id="PNT63682">
    <property type="protein sequence ID" value="PNT63682"/>
    <property type="gene ID" value="BRADI_4g19983v3"/>
</dbReference>
<dbReference type="InParanoid" id="A0A2K2CNT2"/>
<sequence>MRIFGLARKDLGVARRCRTTPATTPNPPFHQQTGDEQSLVADPHADGVDTKDQAKPPTLARLDHNDDAEHRSEPRLGHKLIHPEQTGRRYIGCSNNIQDCRFVHWVDPEWPNPMKKRLLHLRSNYELGQNRQREMEKAGILDAERRKAMEEKMKAEQMFFKATEEKNKDEFALMKAEEEKRRQRRSR</sequence>
<reference evidence="2 3" key="1">
    <citation type="journal article" date="2010" name="Nature">
        <title>Genome sequencing and analysis of the model grass Brachypodium distachyon.</title>
        <authorList>
            <consortium name="International Brachypodium Initiative"/>
        </authorList>
    </citation>
    <scope>NUCLEOTIDE SEQUENCE [LARGE SCALE GENOMIC DNA]</scope>
    <source>
        <strain evidence="2 3">Bd21</strain>
    </source>
</reference>
<organism evidence="2">
    <name type="scientific">Brachypodium distachyon</name>
    <name type="common">Purple false brome</name>
    <name type="synonym">Trachynia distachya</name>
    <dbReference type="NCBI Taxonomy" id="15368"/>
    <lineage>
        <taxon>Eukaryota</taxon>
        <taxon>Viridiplantae</taxon>
        <taxon>Streptophyta</taxon>
        <taxon>Embryophyta</taxon>
        <taxon>Tracheophyta</taxon>
        <taxon>Spermatophyta</taxon>
        <taxon>Magnoliopsida</taxon>
        <taxon>Liliopsida</taxon>
        <taxon>Poales</taxon>
        <taxon>Poaceae</taxon>
        <taxon>BOP clade</taxon>
        <taxon>Pooideae</taxon>
        <taxon>Stipodae</taxon>
        <taxon>Brachypodieae</taxon>
        <taxon>Brachypodium</taxon>
    </lineage>
</organism>
<dbReference type="PANTHER" id="PTHR35163:SF12">
    <property type="entry name" value="OS05G0134500 PROTEIN"/>
    <property type="match status" value="1"/>
</dbReference>
<dbReference type="Gramene" id="PNT63682">
    <property type="protein sequence ID" value="PNT63682"/>
    <property type="gene ID" value="BRADI_4g19983v3"/>
</dbReference>
<protein>
    <submittedName>
        <fullName evidence="2 3">Uncharacterized protein</fullName>
    </submittedName>
</protein>
<evidence type="ECO:0000256" key="1">
    <source>
        <dbReference type="SAM" id="MobiDB-lite"/>
    </source>
</evidence>
<dbReference type="Proteomes" id="UP000008810">
    <property type="component" value="Chromosome 4"/>
</dbReference>
<reference evidence="2" key="2">
    <citation type="submission" date="2017-06" db="EMBL/GenBank/DDBJ databases">
        <title>WGS assembly of Brachypodium distachyon.</title>
        <authorList>
            <consortium name="The International Brachypodium Initiative"/>
            <person name="Lucas S."/>
            <person name="Harmon-Smith M."/>
            <person name="Lail K."/>
            <person name="Tice H."/>
            <person name="Grimwood J."/>
            <person name="Bruce D."/>
            <person name="Barry K."/>
            <person name="Shu S."/>
            <person name="Lindquist E."/>
            <person name="Wang M."/>
            <person name="Pitluck S."/>
            <person name="Vogel J.P."/>
            <person name="Garvin D.F."/>
            <person name="Mockler T.C."/>
            <person name="Schmutz J."/>
            <person name="Rokhsar D."/>
            <person name="Bevan M.W."/>
        </authorList>
    </citation>
    <scope>NUCLEOTIDE SEQUENCE</scope>
    <source>
        <strain evidence="2">Bd21</strain>
    </source>
</reference>
<evidence type="ECO:0000313" key="4">
    <source>
        <dbReference type="Proteomes" id="UP000008810"/>
    </source>
</evidence>
<keyword evidence="4" id="KW-1185">Reference proteome</keyword>
<gene>
    <name evidence="2" type="ORF">BRADI_4g19983v3</name>
</gene>
<reference evidence="3" key="3">
    <citation type="submission" date="2018-08" db="UniProtKB">
        <authorList>
            <consortium name="EnsemblPlants"/>
        </authorList>
    </citation>
    <scope>IDENTIFICATION</scope>
    <source>
        <strain evidence="3">cv. Bd21</strain>
    </source>
</reference>
<dbReference type="PANTHER" id="PTHR35163">
    <property type="entry name" value="OS02G0467300 PROTEIN"/>
    <property type="match status" value="1"/>
</dbReference>
<feature type="region of interest" description="Disordered" evidence="1">
    <location>
        <begin position="18"/>
        <end position="78"/>
    </location>
</feature>
<dbReference type="EMBL" id="CM000883">
    <property type="protein sequence ID" value="PNT63682.1"/>
    <property type="molecule type" value="Genomic_DNA"/>
</dbReference>